<keyword evidence="1" id="KW-1133">Transmembrane helix</keyword>
<proteinExistence type="predicted"/>
<feature type="transmembrane region" description="Helical" evidence="1">
    <location>
        <begin position="47"/>
        <end position="65"/>
    </location>
</feature>
<dbReference type="Proteomes" id="UP000178510">
    <property type="component" value="Unassembled WGS sequence"/>
</dbReference>
<evidence type="ECO:0000256" key="1">
    <source>
        <dbReference type="SAM" id="Phobius"/>
    </source>
</evidence>
<evidence type="ECO:0000313" key="3">
    <source>
        <dbReference type="Proteomes" id="UP000178510"/>
    </source>
</evidence>
<dbReference type="AlphaFoldDB" id="A0A1G2L0D5"/>
<keyword evidence="1" id="KW-0812">Transmembrane</keyword>
<name>A0A1G2L0D5_9BACT</name>
<feature type="transmembrane region" description="Helical" evidence="1">
    <location>
        <begin position="20"/>
        <end position="41"/>
    </location>
</feature>
<protein>
    <submittedName>
        <fullName evidence="2">Uncharacterized protein</fullName>
    </submittedName>
</protein>
<reference evidence="2 3" key="1">
    <citation type="journal article" date="2016" name="Nat. Commun.">
        <title>Thousands of microbial genomes shed light on interconnected biogeochemical processes in an aquifer system.</title>
        <authorList>
            <person name="Anantharaman K."/>
            <person name="Brown C.T."/>
            <person name="Hug L.A."/>
            <person name="Sharon I."/>
            <person name="Castelle C.J."/>
            <person name="Probst A.J."/>
            <person name="Thomas B.C."/>
            <person name="Singh A."/>
            <person name="Wilkins M.J."/>
            <person name="Karaoz U."/>
            <person name="Brodie E.L."/>
            <person name="Williams K.H."/>
            <person name="Hubbard S.S."/>
            <person name="Banfield J.F."/>
        </authorList>
    </citation>
    <scope>NUCLEOTIDE SEQUENCE [LARGE SCALE GENOMIC DNA]</scope>
</reference>
<organism evidence="2 3">
    <name type="scientific">Candidatus Sungbacteria bacterium RIFCSPHIGHO2_02_FULL_52_23</name>
    <dbReference type="NCBI Taxonomy" id="1802274"/>
    <lineage>
        <taxon>Bacteria</taxon>
        <taxon>Candidatus Sungiibacteriota</taxon>
    </lineage>
</organism>
<sequence length="68" mass="7259">MLMLKRGPNRTLFIQRIAPVLLYGGICIMVISAFAMPLVPIEQLNTATYGLGLGGMLAGGGLLYGDYI</sequence>
<dbReference type="STRING" id="1802274.A3J58_01505"/>
<evidence type="ECO:0000313" key="2">
    <source>
        <dbReference type="EMBL" id="OHA04139.1"/>
    </source>
</evidence>
<keyword evidence="1" id="KW-0472">Membrane</keyword>
<gene>
    <name evidence="2" type="ORF">A3J58_01505</name>
</gene>
<dbReference type="EMBL" id="MHQM01000012">
    <property type="protein sequence ID" value="OHA04139.1"/>
    <property type="molecule type" value="Genomic_DNA"/>
</dbReference>
<comment type="caution">
    <text evidence="2">The sequence shown here is derived from an EMBL/GenBank/DDBJ whole genome shotgun (WGS) entry which is preliminary data.</text>
</comment>
<accession>A0A1G2L0D5</accession>